<reference evidence="2" key="1">
    <citation type="submission" date="2022-10" db="EMBL/GenBank/DDBJ databases">
        <title>Genome assembly of Pristionchus species.</title>
        <authorList>
            <person name="Yoshida K."/>
            <person name="Sommer R.J."/>
        </authorList>
    </citation>
    <scope>NUCLEOTIDE SEQUENCE [LARGE SCALE GENOMIC DNA]</scope>
    <source>
        <strain evidence="2">RS5460</strain>
    </source>
</reference>
<protein>
    <submittedName>
        <fullName evidence="1">Uncharacterized protein</fullName>
    </submittedName>
</protein>
<organism evidence="1 2">
    <name type="scientific">Pristionchus mayeri</name>
    <dbReference type="NCBI Taxonomy" id="1317129"/>
    <lineage>
        <taxon>Eukaryota</taxon>
        <taxon>Metazoa</taxon>
        <taxon>Ecdysozoa</taxon>
        <taxon>Nematoda</taxon>
        <taxon>Chromadorea</taxon>
        <taxon>Rhabditida</taxon>
        <taxon>Rhabditina</taxon>
        <taxon>Diplogasteromorpha</taxon>
        <taxon>Diplogasteroidea</taxon>
        <taxon>Neodiplogasteridae</taxon>
        <taxon>Pristionchus</taxon>
    </lineage>
</organism>
<feature type="non-terminal residue" evidence="1">
    <location>
        <position position="1"/>
    </location>
</feature>
<proteinExistence type="predicted"/>
<evidence type="ECO:0000313" key="1">
    <source>
        <dbReference type="EMBL" id="GMR37856.1"/>
    </source>
</evidence>
<evidence type="ECO:0000313" key="2">
    <source>
        <dbReference type="Proteomes" id="UP001328107"/>
    </source>
</evidence>
<keyword evidence="2" id="KW-1185">Reference proteome</keyword>
<dbReference type="Proteomes" id="UP001328107">
    <property type="component" value="Unassembled WGS sequence"/>
</dbReference>
<dbReference type="AlphaFoldDB" id="A0AAN4ZEX4"/>
<name>A0AAN4ZEX4_9BILA</name>
<feature type="non-terminal residue" evidence="1">
    <location>
        <position position="89"/>
    </location>
</feature>
<dbReference type="EMBL" id="BTRK01000002">
    <property type="protein sequence ID" value="GMR37856.1"/>
    <property type="molecule type" value="Genomic_DNA"/>
</dbReference>
<comment type="caution">
    <text evidence="1">The sequence shown here is derived from an EMBL/GenBank/DDBJ whole genome shotgun (WGS) entry which is preliminary data.</text>
</comment>
<accession>A0AAN4ZEX4</accession>
<gene>
    <name evidence="1" type="ORF">PMAYCL1PPCAC_08051</name>
</gene>
<sequence>QEMLSSNRIPAVSAVNNTCGECKSVVHIIIAAIDHPEKLAEIKILLNALCIQTTNVLEWKRMVSMIEIVIKKLEPYLVSDDTVCKRMHL</sequence>